<dbReference type="Proteomes" id="UP001595974">
    <property type="component" value="Unassembled WGS sequence"/>
</dbReference>
<feature type="domain" description="Lipocalin-like" evidence="1">
    <location>
        <begin position="7"/>
        <end position="139"/>
    </location>
</feature>
<accession>A0ABW1AL15</accession>
<proteinExistence type="predicted"/>
<evidence type="ECO:0000313" key="2">
    <source>
        <dbReference type="EMBL" id="MFC5767869.1"/>
    </source>
</evidence>
<gene>
    <name evidence="2" type="ORF">ACFPTN_00625</name>
</gene>
<protein>
    <submittedName>
        <fullName evidence="2">Lipocalin-like domain-containing protein</fullName>
    </submittedName>
</protein>
<name>A0ABW1AL15_9RHOO</name>
<evidence type="ECO:0000259" key="1">
    <source>
        <dbReference type="Pfam" id="PF13924"/>
    </source>
</evidence>
<keyword evidence="3" id="KW-1185">Reference proteome</keyword>
<sequence>MENDIKGRWYVQSWTQEYDDGRVVHPFGEKLDGFIEYGDGTMFCLLTRVPRTPFATGGQWDADAAEKATAYDEFLSYAGGYSVDGDYVTHHVELCIFPNWQGGKQRRRIVWGEDGGLTLVARIEEGTREARTARLAWRREKPGGRL</sequence>
<dbReference type="EMBL" id="JBHSOG010000005">
    <property type="protein sequence ID" value="MFC5767869.1"/>
    <property type="molecule type" value="Genomic_DNA"/>
</dbReference>
<comment type="caution">
    <text evidence="2">The sequence shown here is derived from an EMBL/GenBank/DDBJ whole genome shotgun (WGS) entry which is preliminary data.</text>
</comment>
<organism evidence="2 3">
    <name type="scientific">Thauera sinica</name>
    <dbReference type="NCBI Taxonomy" id="2665146"/>
    <lineage>
        <taxon>Bacteria</taxon>
        <taxon>Pseudomonadati</taxon>
        <taxon>Pseudomonadota</taxon>
        <taxon>Betaproteobacteria</taxon>
        <taxon>Rhodocyclales</taxon>
        <taxon>Zoogloeaceae</taxon>
        <taxon>Thauera</taxon>
    </lineage>
</organism>
<dbReference type="Pfam" id="PF13924">
    <property type="entry name" value="Lipocalin_5"/>
    <property type="match status" value="1"/>
</dbReference>
<evidence type="ECO:0000313" key="3">
    <source>
        <dbReference type="Proteomes" id="UP001595974"/>
    </source>
</evidence>
<dbReference type="RefSeq" id="WP_232516485.1">
    <property type="nucleotide sequence ID" value="NZ_JBHSOG010000005.1"/>
</dbReference>
<dbReference type="InterPro" id="IPR024311">
    <property type="entry name" value="Lipocalin-like"/>
</dbReference>
<reference evidence="3" key="1">
    <citation type="journal article" date="2019" name="Int. J. Syst. Evol. Microbiol.">
        <title>The Global Catalogue of Microorganisms (GCM) 10K type strain sequencing project: providing services to taxonomists for standard genome sequencing and annotation.</title>
        <authorList>
            <consortium name="The Broad Institute Genomics Platform"/>
            <consortium name="The Broad Institute Genome Sequencing Center for Infectious Disease"/>
            <person name="Wu L."/>
            <person name="Ma J."/>
        </authorList>
    </citation>
    <scope>NUCLEOTIDE SEQUENCE [LARGE SCALE GENOMIC DNA]</scope>
    <source>
        <strain evidence="3">SHR3</strain>
    </source>
</reference>